<evidence type="ECO:0000256" key="4">
    <source>
        <dbReference type="ARBA" id="ARBA00022538"/>
    </source>
</evidence>
<evidence type="ECO:0000256" key="11">
    <source>
        <dbReference type="ARBA" id="ARBA00023303"/>
    </source>
</evidence>
<dbReference type="EMBL" id="VFMN01000001">
    <property type="protein sequence ID" value="TQJ07341.1"/>
    <property type="molecule type" value="Genomic_DNA"/>
</dbReference>
<evidence type="ECO:0000256" key="7">
    <source>
        <dbReference type="ARBA" id="ARBA00022958"/>
    </source>
</evidence>
<evidence type="ECO:0000313" key="14">
    <source>
        <dbReference type="EMBL" id="TQJ07341.1"/>
    </source>
</evidence>
<dbReference type="GO" id="GO:0016020">
    <property type="term" value="C:membrane"/>
    <property type="evidence" value="ECO:0007669"/>
    <property type="project" value="UniProtKB-SubCell"/>
</dbReference>
<keyword evidence="7" id="KW-0630">Potassium</keyword>
<feature type="transmembrane region" description="Helical" evidence="13">
    <location>
        <begin position="178"/>
        <end position="195"/>
    </location>
</feature>
<evidence type="ECO:0000256" key="10">
    <source>
        <dbReference type="ARBA" id="ARBA00023136"/>
    </source>
</evidence>
<feature type="transmembrane region" description="Helical" evidence="13">
    <location>
        <begin position="137"/>
        <end position="157"/>
    </location>
</feature>
<evidence type="ECO:0000256" key="3">
    <source>
        <dbReference type="ARBA" id="ARBA00022448"/>
    </source>
</evidence>
<evidence type="ECO:0000256" key="5">
    <source>
        <dbReference type="ARBA" id="ARBA00022692"/>
    </source>
</evidence>
<keyword evidence="9" id="KW-0406">Ion transport</keyword>
<keyword evidence="5 13" id="KW-0812">Transmembrane</keyword>
<keyword evidence="10 13" id="KW-0472">Membrane</keyword>
<evidence type="ECO:0000256" key="12">
    <source>
        <dbReference type="ARBA" id="ARBA00034430"/>
    </source>
</evidence>
<comment type="similarity">
    <text evidence="2">Belongs to the TMEM175 family.</text>
</comment>
<dbReference type="GO" id="GO:0015252">
    <property type="term" value="F:proton channel activity"/>
    <property type="evidence" value="ECO:0007669"/>
    <property type="project" value="InterPro"/>
</dbReference>
<evidence type="ECO:0000256" key="8">
    <source>
        <dbReference type="ARBA" id="ARBA00022989"/>
    </source>
</evidence>
<keyword evidence="3" id="KW-0813">Transport</keyword>
<dbReference type="Pfam" id="PF06736">
    <property type="entry name" value="TMEM175"/>
    <property type="match status" value="1"/>
</dbReference>
<keyword evidence="6" id="KW-0631">Potassium channel</keyword>
<dbReference type="Proteomes" id="UP000317893">
    <property type="component" value="Unassembled WGS sequence"/>
</dbReference>
<dbReference type="AlphaFoldDB" id="A0A542DW67"/>
<name>A0A542DW67_9MICO</name>
<evidence type="ECO:0000256" key="9">
    <source>
        <dbReference type="ARBA" id="ARBA00023065"/>
    </source>
</evidence>
<organism evidence="14 15">
    <name type="scientific">Lapillicoccus jejuensis</name>
    <dbReference type="NCBI Taxonomy" id="402171"/>
    <lineage>
        <taxon>Bacteria</taxon>
        <taxon>Bacillati</taxon>
        <taxon>Actinomycetota</taxon>
        <taxon>Actinomycetes</taxon>
        <taxon>Micrococcales</taxon>
        <taxon>Intrasporangiaceae</taxon>
        <taxon>Lapillicoccus</taxon>
    </lineage>
</organism>
<keyword evidence="15" id="KW-1185">Reference proteome</keyword>
<dbReference type="GO" id="GO:0005267">
    <property type="term" value="F:potassium channel activity"/>
    <property type="evidence" value="ECO:0007669"/>
    <property type="project" value="UniProtKB-KW"/>
</dbReference>
<evidence type="ECO:0000313" key="15">
    <source>
        <dbReference type="Proteomes" id="UP000317893"/>
    </source>
</evidence>
<protein>
    <submittedName>
        <fullName evidence="14">Putative membrane protein</fullName>
    </submittedName>
</protein>
<proteinExistence type="inferred from homology"/>
<feature type="transmembrane region" description="Helical" evidence="13">
    <location>
        <begin position="28"/>
        <end position="49"/>
    </location>
</feature>
<feature type="transmembrane region" description="Helical" evidence="13">
    <location>
        <begin position="99"/>
        <end position="117"/>
    </location>
</feature>
<sequence>MAPMTGGSTPRPGHSVTQEGARSAAERLVFFSDAVVAIALTLLAIELPVPRGATGSALLDSLGEGFPEYLAFGISFAVIFLLWNGHHRLYRYLTDAPPALVRWNGLWLFSIVLIPFVTKVLTEGSSDEPSFPYRFGLYAVVQVLSGVATLMAARVMGREGVVDLEAPGDLLAHSRRRTFAFLVPFALSIPLAFVLHAWAYVVWGLGPWLTATVLRALARRRARS</sequence>
<accession>A0A542DW67</accession>
<keyword evidence="11" id="KW-0407">Ion channel</keyword>
<evidence type="ECO:0000256" key="13">
    <source>
        <dbReference type="SAM" id="Phobius"/>
    </source>
</evidence>
<evidence type="ECO:0000256" key="2">
    <source>
        <dbReference type="ARBA" id="ARBA00006920"/>
    </source>
</evidence>
<keyword evidence="8 13" id="KW-1133">Transmembrane helix</keyword>
<keyword evidence="4" id="KW-0633">Potassium transport</keyword>
<comment type="catalytic activity">
    <reaction evidence="12">
        <text>K(+)(in) = K(+)(out)</text>
        <dbReference type="Rhea" id="RHEA:29463"/>
        <dbReference type="ChEBI" id="CHEBI:29103"/>
    </reaction>
</comment>
<gene>
    <name evidence="14" type="ORF">FB458_0401</name>
</gene>
<comment type="subcellular location">
    <subcellularLocation>
        <location evidence="1">Membrane</location>
        <topology evidence="1">Multi-pass membrane protein</topology>
    </subcellularLocation>
</comment>
<evidence type="ECO:0000256" key="6">
    <source>
        <dbReference type="ARBA" id="ARBA00022826"/>
    </source>
</evidence>
<dbReference type="InterPro" id="IPR010617">
    <property type="entry name" value="TMEM175-like"/>
</dbReference>
<reference evidence="14 15" key="1">
    <citation type="submission" date="2019-06" db="EMBL/GenBank/DDBJ databases">
        <title>Sequencing the genomes of 1000 actinobacteria strains.</title>
        <authorList>
            <person name="Klenk H.-P."/>
        </authorList>
    </citation>
    <scope>NUCLEOTIDE SEQUENCE [LARGE SCALE GENOMIC DNA]</scope>
    <source>
        <strain evidence="14 15">DSM 18607</strain>
    </source>
</reference>
<feature type="transmembrane region" description="Helical" evidence="13">
    <location>
        <begin position="69"/>
        <end position="87"/>
    </location>
</feature>
<comment type="caution">
    <text evidence="14">The sequence shown here is derived from an EMBL/GenBank/DDBJ whole genome shotgun (WGS) entry which is preliminary data.</text>
</comment>
<evidence type="ECO:0000256" key="1">
    <source>
        <dbReference type="ARBA" id="ARBA00004141"/>
    </source>
</evidence>